<dbReference type="AlphaFoldDB" id="A0AAE4B5N8"/>
<feature type="chain" id="PRO_5042279331" description="Adhesin" evidence="1">
    <location>
        <begin position="22"/>
        <end position="147"/>
    </location>
</feature>
<evidence type="ECO:0000256" key="1">
    <source>
        <dbReference type="SAM" id="SignalP"/>
    </source>
</evidence>
<organism evidence="2 3">
    <name type="scientific">Marimonas arenosa</name>
    <dbReference type="NCBI Taxonomy" id="1795305"/>
    <lineage>
        <taxon>Bacteria</taxon>
        <taxon>Pseudomonadati</taxon>
        <taxon>Pseudomonadota</taxon>
        <taxon>Alphaproteobacteria</taxon>
        <taxon>Rhodobacterales</taxon>
        <taxon>Paracoccaceae</taxon>
        <taxon>Marimonas</taxon>
    </lineage>
</organism>
<sequence length="147" mass="15517">MTLRFLFAAFVAAIMVTATHAQGLLLSQMQCQANYRGVPFQGVIQIQLFQYSGATGIGASGERSQLNLLIKTGRANEIPGTLYMIGEFIGAGVYVNIEAPNIVAGQGTGSIVVNGAAHRATYATFALVEGGVVAVTEDGERIEYICQ</sequence>
<protein>
    <recommendedName>
        <fullName evidence="4">Adhesin</fullName>
    </recommendedName>
</protein>
<reference evidence="2" key="2">
    <citation type="submission" date="2023-02" db="EMBL/GenBank/DDBJ databases">
        <title>'Rhodoalgimonas zhirmunskyi' gen. nov., isolated from a red alga.</title>
        <authorList>
            <person name="Nedashkovskaya O.I."/>
            <person name="Otstavnykh N.Y."/>
            <person name="Bystritskaya E.P."/>
            <person name="Balabanova L.A."/>
            <person name="Isaeva M.P."/>
        </authorList>
    </citation>
    <scope>NUCLEOTIDE SEQUENCE</scope>
    <source>
        <strain evidence="2">KCTC 52189</strain>
    </source>
</reference>
<keyword evidence="1" id="KW-0732">Signal</keyword>
<evidence type="ECO:0008006" key="4">
    <source>
        <dbReference type="Google" id="ProtNLM"/>
    </source>
</evidence>
<name>A0AAE4B5N8_9RHOB</name>
<dbReference type="Proteomes" id="UP001226762">
    <property type="component" value="Unassembled WGS sequence"/>
</dbReference>
<dbReference type="RefSeq" id="WP_306736661.1">
    <property type="nucleotide sequence ID" value="NZ_JANHAX010000005.1"/>
</dbReference>
<accession>A0AAE4B5N8</accession>
<comment type="caution">
    <text evidence="2">The sequence shown here is derived from an EMBL/GenBank/DDBJ whole genome shotgun (WGS) entry which is preliminary data.</text>
</comment>
<proteinExistence type="predicted"/>
<dbReference type="EMBL" id="JANHAX010000005">
    <property type="protein sequence ID" value="MDQ2091372.1"/>
    <property type="molecule type" value="Genomic_DNA"/>
</dbReference>
<reference evidence="2" key="1">
    <citation type="submission" date="2022-07" db="EMBL/GenBank/DDBJ databases">
        <authorList>
            <person name="Otstavnykh N."/>
            <person name="Isaeva M."/>
            <person name="Bystritskaya E."/>
        </authorList>
    </citation>
    <scope>NUCLEOTIDE SEQUENCE</scope>
    <source>
        <strain evidence="2">KCTC 52189</strain>
    </source>
</reference>
<feature type="signal peptide" evidence="1">
    <location>
        <begin position="1"/>
        <end position="21"/>
    </location>
</feature>
<keyword evidence="3" id="KW-1185">Reference proteome</keyword>
<evidence type="ECO:0000313" key="2">
    <source>
        <dbReference type="EMBL" id="MDQ2091372.1"/>
    </source>
</evidence>
<gene>
    <name evidence="2" type="ORF">NO357_15840</name>
</gene>
<evidence type="ECO:0000313" key="3">
    <source>
        <dbReference type="Proteomes" id="UP001226762"/>
    </source>
</evidence>